<dbReference type="PDBsum" id="4KRG"/>
<keyword evidence="7 8" id="KW-0002">3D-structure</keyword>
<dbReference type="AlphaFoldDB" id="U5HK46"/>
<dbReference type="PDB" id="4KRG">
    <property type="method" value="X-ray"/>
    <property type="resolution" value="1.68 A"/>
    <property type="chains" value="A/B=1-466"/>
</dbReference>
<feature type="binding site" evidence="8">
    <location>
        <position position="86"/>
    </location>
    <ligand>
        <name>S-adenosyl-L-homocysteine</name>
        <dbReference type="ChEBI" id="CHEBI:57856"/>
    </ligand>
</feature>
<dbReference type="EvolutionaryTrace" id="U5HK46"/>
<proteinExistence type="evidence at protein level"/>
<dbReference type="OrthoDB" id="8300214at2759"/>
<dbReference type="InterPro" id="IPR041698">
    <property type="entry name" value="Methyltransf_25"/>
</dbReference>
<dbReference type="InterPro" id="IPR029063">
    <property type="entry name" value="SAM-dependent_MTases_sf"/>
</dbReference>
<evidence type="ECO:0000313" key="7">
    <source>
        <dbReference type="PDB" id="4KRG"/>
    </source>
</evidence>
<dbReference type="Pfam" id="PF13649">
    <property type="entry name" value="Methyltransf_25"/>
    <property type="match status" value="1"/>
</dbReference>
<dbReference type="GO" id="GO:0000234">
    <property type="term" value="F:phosphoethanolamine N-methyltransferase activity"/>
    <property type="evidence" value="ECO:0007669"/>
    <property type="project" value="UniProtKB-EC"/>
</dbReference>
<name>U5HK46_HAECO</name>
<dbReference type="Gene3D" id="3.40.50.150">
    <property type="entry name" value="Vaccinia Virus protein VP39"/>
    <property type="match status" value="1"/>
</dbReference>
<feature type="binding site" evidence="8">
    <location>
        <position position="128"/>
    </location>
    <ligand>
        <name>S-adenosyl-L-homocysteine</name>
        <dbReference type="ChEBI" id="CHEBI:57856"/>
    </ligand>
</feature>
<feature type="binding site" evidence="8">
    <location>
        <position position="87"/>
    </location>
    <ligand>
        <name>S-adenosyl-L-homocysteine</name>
        <dbReference type="ChEBI" id="CHEBI:57856"/>
    </ligand>
</feature>
<organism evidence="7">
    <name type="scientific">Haemonchus contortus</name>
    <name type="common">Barber pole worm</name>
    <dbReference type="NCBI Taxonomy" id="6289"/>
    <lineage>
        <taxon>Eukaryota</taxon>
        <taxon>Metazoa</taxon>
        <taxon>Ecdysozoa</taxon>
        <taxon>Nematoda</taxon>
        <taxon>Chromadorea</taxon>
        <taxon>Rhabditida</taxon>
        <taxon>Rhabditina</taxon>
        <taxon>Rhabditomorpha</taxon>
        <taxon>Strongyloidea</taxon>
        <taxon>Trichostrongylidae</taxon>
        <taxon>Haemonchus</taxon>
    </lineage>
</organism>
<reference evidence="7 8" key="1">
    <citation type="journal article" date="2013" name="Structure">
        <title>Evolution of structure and mechanistic divergence in di-domain methyltransferases from nematode phosphocholine biosynthesis.</title>
        <authorList>
            <person name="Lee S.G."/>
            <person name="Jez J.M."/>
        </authorList>
    </citation>
    <scope>X-RAY CRYSTALLOGRAPHY (1.68 ANGSTROMS) IN COMPLEX WITH S-ADENOSYL-L-HOMOCYSTEINE</scope>
</reference>
<dbReference type="Gene3D" id="3.40.50.12180">
    <property type="match status" value="1"/>
</dbReference>
<evidence type="ECO:0000259" key="6">
    <source>
        <dbReference type="Pfam" id="PF13649"/>
    </source>
</evidence>
<protein>
    <recommendedName>
        <fullName evidence="4">phosphoethanolamine N-methyltransferase</fullName>
        <ecNumber evidence="4">2.1.1.103</ecNumber>
    </recommendedName>
</protein>
<dbReference type="SMR" id="U5HK46"/>
<dbReference type="PANTHER" id="PTHR44307">
    <property type="entry name" value="PHOSPHOETHANOLAMINE METHYLTRANSFERASE"/>
    <property type="match status" value="1"/>
</dbReference>
<dbReference type="PANTHER" id="PTHR44307:SF18">
    <property type="entry name" value="PHOSPHOETHANOLAMINE N-METHYLTRANSFERASE 1"/>
    <property type="match status" value="1"/>
</dbReference>
<evidence type="ECO:0007829" key="8">
    <source>
        <dbReference type="PDB" id="4KRG"/>
    </source>
</evidence>
<accession>U5HK46</accession>
<sequence length="466" mass="53810">LYFQGHMTAEVRRDSFKTFWDKYSDKPDTNSMMLNQTAQDLEASDRADILSSLPHLTNKDVVDIGAGIGRFTTVLAETARWVLSTDFIESFIEKNQERNAHMGNISYQIGDAVHLQMDEKSVDLVFTNWLMMYLSDREVIEFLLNAMRWLRADGYIHLRESCSEPSTGRLKTATMHSAVDANPTHYRFSSLYIKLLRAIRYRDSDGKMWKFDVQWSCSVPTYIRRCNNWRQVHWLTKKVPAVGDEETSVDDLLNLFSQIWPAEQKTWDEKLDNEKYSWTDKIFSNAIDDEVVPKNSTAYVFTPRQRSPFLHVNSHLLAEKFTCNVWNVETKEYLYRTSLTKANNQKDQRVRFGWNESLSSSIDYWNQRDASFDCMVATELLATCDDESINSIASIMKPEAKVVLLEPVSGIDETSVRQRMTTCGFKNITIVDVTQESLNAEVSFIKDHNLDVELSGCNYLLIKASL</sequence>
<keyword evidence="3" id="KW-0808">Transferase</keyword>
<comment type="pathway">
    <text evidence="2">Lipid metabolism.</text>
</comment>
<feature type="binding site" evidence="8">
    <location>
        <position position="111"/>
    </location>
    <ligand>
        <name>S-adenosyl-L-homocysteine</name>
        <dbReference type="ChEBI" id="CHEBI:57856"/>
    </ligand>
</feature>
<feature type="binding site" evidence="8">
    <location>
        <position position="112"/>
    </location>
    <ligand>
        <name>S-adenosyl-L-homocysteine</name>
        <dbReference type="ChEBI" id="CHEBI:57856"/>
    </ligand>
</feature>
<evidence type="ECO:0000256" key="4">
    <source>
        <dbReference type="ARBA" id="ARBA00035674"/>
    </source>
</evidence>
<evidence type="ECO:0000256" key="3">
    <source>
        <dbReference type="ARBA" id="ARBA00022679"/>
    </source>
</evidence>
<evidence type="ECO:0000256" key="1">
    <source>
        <dbReference type="ARBA" id="ARBA00004969"/>
    </source>
</evidence>
<dbReference type="CDD" id="cd02440">
    <property type="entry name" value="AdoMet_MTases"/>
    <property type="match status" value="1"/>
</dbReference>
<comment type="catalytic activity">
    <reaction evidence="5">
        <text>phosphoethanolamine + S-adenosyl-L-methionine = N-methylethanolamine phosphate + S-adenosyl-L-homocysteine + H(+)</text>
        <dbReference type="Rhea" id="RHEA:20365"/>
        <dbReference type="ChEBI" id="CHEBI:15378"/>
        <dbReference type="ChEBI" id="CHEBI:57781"/>
        <dbReference type="ChEBI" id="CHEBI:57856"/>
        <dbReference type="ChEBI" id="CHEBI:58190"/>
        <dbReference type="ChEBI" id="CHEBI:59789"/>
        <dbReference type="EC" id="2.1.1.103"/>
    </reaction>
    <physiologicalReaction direction="left-to-right" evidence="5">
        <dbReference type="Rhea" id="RHEA:20366"/>
    </physiologicalReaction>
</comment>
<comment type="pathway">
    <text evidence="1">Phospholipid metabolism; phosphatidylcholine biosynthesis.</text>
</comment>
<dbReference type="SUPFAM" id="SSF53335">
    <property type="entry name" value="S-adenosyl-L-methionine-dependent methyltransferases"/>
    <property type="match status" value="1"/>
</dbReference>
<evidence type="ECO:0000256" key="2">
    <source>
        <dbReference type="ARBA" id="ARBA00005189"/>
    </source>
</evidence>
<evidence type="ECO:0000256" key="5">
    <source>
        <dbReference type="ARBA" id="ARBA00047622"/>
    </source>
</evidence>
<feature type="binding site" evidence="8">
    <location>
        <position position="70"/>
    </location>
    <ligand>
        <name>S-adenosyl-L-homocysteine</name>
        <dbReference type="ChEBI" id="CHEBI:57856"/>
    </ligand>
</feature>
<dbReference type="EC" id="2.1.1.103" evidence="4"/>
<feature type="domain" description="Methyltransferase" evidence="6">
    <location>
        <begin position="61"/>
        <end position="154"/>
    </location>
</feature>